<accession>A0A1Y0IFR1</accession>
<protein>
    <submittedName>
        <fullName evidence="2">Uncharacterized protein</fullName>
    </submittedName>
</protein>
<dbReference type="KEGG" id="ome:OLMES_4198"/>
<feature type="transmembrane region" description="Helical" evidence="1">
    <location>
        <begin position="28"/>
        <end position="48"/>
    </location>
</feature>
<gene>
    <name evidence="2" type="ORF">OLMES_4198</name>
</gene>
<evidence type="ECO:0000256" key="1">
    <source>
        <dbReference type="SAM" id="Phobius"/>
    </source>
</evidence>
<dbReference type="AlphaFoldDB" id="A0A1Y0IFR1"/>
<reference evidence="2 3" key="1">
    <citation type="submission" date="2017-05" db="EMBL/GenBank/DDBJ databases">
        <title>Genomic insights into alkan degradation activity of Oleiphilus messinensis.</title>
        <authorList>
            <person name="Kozyavkin S.A."/>
            <person name="Slesarev A.I."/>
            <person name="Golyshin P.N."/>
            <person name="Korzhenkov A."/>
            <person name="Golyshina O.N."/>
            <person name="Toshchakov S.V."/>
        </authorList>
    </citation>
    <scope>NUCLEOTIDE SEQUENCE [LARGE SCALE GENOMIC DNA]</scope>
    <source>
        <strain evidence="2 3">ME102</strain>
    </source>
</reference>
<keyword evidence="1" id="KW-0472">Membrane</keyword>
<keyword evidence="3" id="KW-1185">Reference proteome</keyword>
<sequence length="140" mass="15658">MGTLTSRSPLQLSKTQAEADKKAKVYGVMMPLLFAAGVIMGVFGYATIQEENEEYYKMVAKDLSVQKNIYQQKFTLSKDILSVYVAPGIEAYKTQLTDSLNRLYAQSELSIVEANTDKTILALQGDTFTVPFNWQPEQSL</sequence>
<name>A0A1Y0IFR1_9GAMM</name>
<evidence type="ECO:0000313" key="2">
    <source>
        <dbReference type="EMBL" id="ARU58214.1"/>
    </source>
</evidence>
<dbReference type="RefSeq" id="WP_198343063.1">
    <property type="nucleotide sequence ID" value="NZ_CP021425.1"/>
</dbReference>
<evidence type="ECO:0000313" key="3">
    <source>
        <dbReference type="Proteomes" id="UP000196027"/>
    </source>
</evidence>
<dbReference type="EMBL" id="CP021425">
    <property type="protein sequence ID" value="ARU58214.1"/>
    <property type="molecule type" value="Genomic_DNA"/>
</dbReference>
<keyword evidence="1" id="KW-1133">Transmembrane helix</keyword>
<keyword evidence="1" id="KW-0812">Transmembrane</keyword>
<organism evidence="2 3">
    <name type="scientific">Oleiphilus messinensis</name>
    <dbReference type="NCBI Taxonomy" id="141451"/>
    <lineage>
        <taxon>Bacteria</taxon>
        <taxon>Pseudomonadati</taxon>
        <taxon>Pseudomonadota</taxon>
        <taxon>Gammaproteobacteria</taxon>
        <taxon>Oceanospirillales</taxon>
        <taxon>Oleiphilaceae</taxon>
        <taxon>Oleiphilus</taxon>
    </lineage>
</organism>
<dbReference type="Proteomes" id="UP000196027">
    <property type="component" value="Chromosome"/>
</dbReference>
<proteinExistence type="predicted"/>